<protein>
    <submittedName>
        <fullName evidence="1">Uncharacterized protein</fullName>
    </submittedName>
</protein>
<gene>
    <name evidence="1" type="ORF">AMURIS_01505</name>
</gene>
<keyword evidence="2" id="KW-1185">Reference proteome</keyword>
<reference evidence="1 2" key="1">
    <citation type="submission" date="2018-01" db="EMBL/GenBank/DDBJ databases">
        <authorList>
            <person name="Gaut B.S."/>
            <person name="Morton B.R."/>
            <person name="Clegg M.T."/>
            <person name="Duvall M.R."/>
        </authorList>
    </citation>
    <scope>NUCLEOTIDE SEQUENCE [LARGE SCALE GENOMIC DNA]</scope>
    <source>
        <strain evidence="1">GP69</strain>
    </source>
</reference>
<dbReference type="EMBL" id="OFSM01000006">
    <property type="protein sequence ID" value="SOY28794.1"/>
    <property type="molecule type" value="Genomic_DNA"/>
</dbReference>
<name>A0A2K4ZEC5_9FIRM</name>
<evidence type="ECO:0000313" key="2">
    <source>
        <dbReference type="Proteomes" id="UP000236311"/>
    </source>
</evidence>
<accession>A0A2K4ZEC5</accession>
<evidence type="ECO:0000313" key="1">
    <source>
        <dbReference type="EMBL" id="SOY28794.1"/>
    </source>
</evidence>
<dbReference type="Proteomes" id="UP000236311">
    <property type="component" value="Unassembled WGS sequence"/>
</dbReference>
<organism evidence="1 2">
    <name type="scientific">Acetatifactor muris</name>
    <dbReference type="NCBI Taxonomy" id="879566"/>
    <lineage>
        <taxon>Bacteria</taxon>
        <taxon>Bacillati</taxon>
        <taxon>Bacillota</taxon>
        <taxon>Clostridia</taxon>
        <taxon>Lachnospirales</taxon>
        <taxon>Lachnospiraceae</taxon>
        <taxon>Acetatifactor</taxon>
    </lineage>
</organism>
<proteinExistence type="predicted"/>
<dbReference type="AlphaFoldDB" id="A0A2K4ZEC5"/>
<sequence length="114" mass="13741">MQKISLEEEFKLIDGIAYDIDIYQDFSTTFWEGKLLNDLPVADIMNAILQSEETYSHGNYSREDWQKSQKIWDLIDESIKKEQRAQKKWEKRDRKPQNQKEAVENFKRAVKHFK</sequence>